<protein>
    <submittedName>
        <fullName evidence="1">Uncharacterized protein</fullName>
    </submittedName>
</protein>
<comment type="caution">
    <text evidence="1">The sequence shown here is derived from an EMBL/GenBank/DDBJ whole genome shotgun (WGS) entry which is preliminary data.</text>
</comment>
<reference evidence="1 2" key="1">
    <citation type="journal article" date="2019" name="Nat. Microbiol.">
        <title>Mediterranean grassland soil C-N compound turnover is dependent on rainfall and depth, and is mediated by genomically divergent microorganisms.</title>
        <authorList>
            <person name="Diamond S."/>
            <person name="Andeer P.F."/>
            <person name="Li Z."/>
            <person name="Crits-Christoph A."/>
            <person name="Burstein D."/>
            <person name="Anantharaman K."/>
            <person name="Lane K.R."/>
            <person name="Thomas B.C."/>
            <person name="Pan C."/>
            <person name="Northen T.R."/>
            <person name="Banfield J.F."/>
        </authorList>
    </citation>
    <scope>NUCLEOTIDE SEQUENCE [LARGE SCALE GENOMIC DNA]</scope>
    <source>
        <strain evidence="1">WS_10</strain>
    </source>
</reference>
<sequence length="77" mass="8064">MPRTVTFELPGCPRRGLLVTTTSSALTSGRPPGPGATSGIARRMFAWSRPMPLEISLSAPLRSAIALSGEPLWTSAA</sequence>
<proteinExistence type="predicted"/>
<dbReference type="AlphaFoldDB" id="A0A538TYJ8"/>
<dbReference type="Proteomes" id="UP000319836">
    <property type="component" value="Unassembled WGS sequence"/>
</dbReference>
<accession>A0A538TYJ8</accession>
<organism evidence="1 2">
    <name type="scientific">Eiseniibacteriota bacterium</name>
    <dbReference type="NCBI Taxonomy" id="2212470"/>
    <lineage>
        <taxon>Bacteria</taxon>
        <taxon>Candidatus Eiseniibacteriota</taxon>
    </lineage>
</organism>
<name>A0A538TYJ8_UNCEI</name>
<dbReference type="EMBL" id="VBPA01000390">
    <property type="protein sequence ID" value="TMQ68712.1"/>
    <property type="molecule type" value="Genomic_DNA"/>
</dbReference>
<gene>
    <name evidence="1" type="ORF">E6K80_14000</name>
</gene>
<evidence type="ECO:0000313" key="1">
    <source>
        <dbReference type="EMBL" id="TMQ68712.1"/>
    </source>
</evidence>
<evidence type="ECO:0000313" key="2">
    <source>
        <dbReference type="Proteomes" id="UP000319836"/>
    </source>
</evidence>